<dbReference type="AlphaFoldDB" id="A0AA35QC97"/>
<gene>
    <name evidence="1" type="ORF">CCHLO57077_00009670</name>
</gene>
<dbReference type="EMBL" id="CABFNP030001316">
    <property type="protein sequence ID" value="CAI6099375.1"/>
    <property type="molecule type" value="Genomic_DNA"/>
</dbReference>
<evidence type="ECO:0000313" key="2">
    <source>
        <dbReference type="Proteomes" id="UP001160390"/>
    </source>
</evidence>
<organism evidence="1 2">
    <name type="scientific">Clonostachys chloroleuca</name>
    <dbReference type="NCBI Taxonomy" id="1926264"/>
    <lineage>
        <taxon>Eukaryota</taxon>
        <taxon>Fungi</taxon>
        <taxon>Dikarya</taxon>
        <taxon>Ascomycota</taxon>
        <taxon>Pezizomycotina</taxon>
        <taxon>Sordariomycetes</taxon>
        <taxon>Hypocreomycetidae</taxon>
        <taxon>Hypocreales</taxon>
        <taxon>Bionectriaceae</taxon>
        <taxon>Clonostachys</taxon>
    </lineage>
</organism>
<reference evidence="1" key="1">
    <citation type="submission" date="2023-01" db="EMBL/GenBank/DDBJ databases">
        <authorList>
            <person name="Piombo E."/>
        </authorList>
    </citation>
    <scope>NUCLEOTIDE SEQUENCE</scope>
</reference>
<comment type="caution">
    <text evidence="1">The sequence shown here is derived from an EMBL/GenBank/DDBJ whole genome shotgun (WGS) entry which is preliminary data.</text>
</comment>
<dbReference type="Proteomes" id="UP001160390">
    <property type="component" value="Unassembled WGS sequence"/>
</dbReference>
<proteinExistence type="predicted"/>
<name>A0AA35QC97_9HYPO</name>
<protein>
    <submittedName>
        <fullName evidence="1">Uncharacterized protein</fullName>
    </submittedName>
</protein>
<keyword evidence="2" id="KW-1185">Reference proteome</keyword>
<sequence>MPIICRKFTPKSIDILKDVWEGENGDRLYDTDVTSSDLEEYIEKCSTLLDNDLRASVSDDISKHTFLEAKRFAIHALLPL</sequence>
<evidence type="ECO:0000313" key="1">
    <source>
        <dbReference type="EMBL" id="CAI6099375.1"/>
    </source>
</evidence>
<accession>A0AA35QC97</accession>